<organism evidence="10 11">
    <name type="scientific">Anaerosporomusa subterranea</name>
    <dbReference type="NCBI Taxonomy" id="1794912"/>
    <lineage>
        <taxon>Bacteria</taxon>
        <taxon>Bacillati</taxon>
        <taxon>Bacillota</taxon>
        <taxon>Negativicutes</taxon>
        <taxon>Acetonemataceae</taxon>
        <taxon>Anaerosporomusa</taxon>
    </lineage>
</organism>
<feature type="transmembrane region" description="Helical" evidence="8">
    <location>
        <begin position="150"/>
        <end position="172"/>
    </location>
</feature>
<feature type="transmembrane region" description="Helical" evidence="8">
    <location>
        <begin position="350"/>
        <end position="369"/>
    </location>
</feature>
<proteinExistence type="predicted"/>
<sequence>MKNSVNGLNARQLAMMALGTVVGGSFFLGSAAAIHAAGPSVIVSYVLGGSIVFVILYALSELTVADPAPGSFRTYAEREFGRGAGFVVGWVYWTGLILAMSSEAMAVAIFIHPWFPGLSLGLIGSAVIIAVTLLNLLGAERLSKLESGLAAVKLLAIAGFIALGLFLISGLINANQTGAGELLAEPFFPGGIGGIAGSMLIVMFAYAGFETIGLAASEARDPHKTIPRAITYTVTSLVGLYVISIGVLLALIPTASLTTETSPFVAALNRQNLAWAGNAINIVLVTAILSTMLAAMFGLGRMIRSLAEENHAPSWLKDAGDIPKRGILFSGVSMLLGLGLGSLLPQQVYLFLVSSGGFALLTTYAVIVATHYQFRKRNGCPPNGNCQLPLYPFSSWFGLTGLLFALASMPLIPGQGSGLAAGLALIVLYSAIFVIKERFSTKKNSKGTVDQGAGGKFLRTRSLEPQVEISEELAKCPDSKKKEDHSSSSAGHHPQRAQRGKEDTEG</sequence>
<feature type="transmembrane region" description="Helical" evidence="8">
    <location>
        <begin position="273"/>
        <end position="299"/>
    </location>
</feature>
<feature type="transmembrane region" description="Helical" evidence="8">
    <location>
        <begin position="229"/>
        <end position="253"/>
    </location>
</feature>
<gene>
    <name evidence="10" type="ORF">AXX12_04805</name>
</gene>
<dbReference type="GO" id="GO:0055085">
    <property type="term" value="P:transmembrane transport"/>
    <property type="evidence" value="ECO:0007669"/>
    <property type="project" value="InterPro"/>
</dbReference>
<evidence type="ECO:0000256" key="3">
    <source>
        <dbReference type="ARBA" id="ARBA00022692"/>
    </source>
</evidence>
<dbReference type="PANTHER" id="PTHR43495">
    <property type="entry name" value="GABA PERMEASE"/>
    <property type="match status" value="1"/>
</dbReference>
<evidence type="ECO:0000256" key="1">
    <source>
        <dbReference type="ARBA" id="ARBA00004141"/>
    </source>
</evidence>
<keyword evidence="2" id="KW-0813">Transport</keyword>
<comment type="subcellular location">
    <subcellularLocation>
        <location evidence="1">Membrane</location>
        <topology evidence="1">Multi-pass membrane protein</topology>
    </subcellularLocation>
</comment>
<feature type="domain" description="Amino acid permease/ SLC12A" evidence="9">
    <location>
        <begin position="13"/>
        <end position="436"/>
    </location>
</feature>
<evidence type="ECO:0000256" key="8">
    <source>
        <dbReference type="SAM" id="Phobius"/>
    </source>
</evidence>
<reference evidence="10 11" key="1">
    <citation type="submission" date="2016-02" db="EMBL/GenBank/DDBJ databases">
        <title>Anaerosporomusa subterraneum gen. nov., sp. nov., a spore-forming obligate anaerobe isolated from saprolite.</title>
        <authorList>
            <person name="Choi J.K."/>
            <person name="Shah M."/>
            <person name="Yee N."/>
        </authorList>
    </citation>
    <scope>NUCLEOTIDE SEQUENCE [LARGE SCALE GENOMIC DNA]</scope>
    <source>
        <strain evidence="10 11">RU4</strain>
    </source>
</reference>
<keyword evidence="6 8" id="KW-0472">Membrane</keyword>
<dbReference type="STRING" id="1794912.AXX12_04805"/>
<dbReference type="PANTHER" id="PTHR43495:SF5">
    <property type="entry name" value="GAMMA-AMINOBUTYRIC ACID PERMEASE"/>
    <property type="match status" value="1"/>
</dbReference>
<dbReference type="Pfam" id="PF00324">
    <property type="entry name" value="AA_permease"/>
    <property type="match status" value="1"/>
</dbReference>
<keyword evidence="3 8" id="KW-0812">Transmembrane</keyword>
<feature type="transmembrane region" description="Helical" evidence="8">
    <location>
        <begin position="418"/>
        <end position="435"/>
    </location>
</feature>
<evidence type="ECO:0000256" key="2">
    <source>
        <dbReference type="ARBA" id="ARBA00022448"/>
    </source>
</evidence>
<dbReference type="InterPro" id="IPR004841">
    <property type="entry name" value="AA-permease/SLC12A_dom"/>
</dbReference>
<comment type="caution">
    <text evidence="10">The sequence shown here is derived from an EMBL/GenBank/DDBJ whole genome shotgun (WGS) entry which is preliminary data.</text>
</comment>
<name>A0A154BTT9_ANASB</name>
<evidence type="ECO:0000256" key="7">
    <source>
        <dbReference type="SAM" id="MobiDB-lite"/>
    </source>
</evidence>
<feature type="transmembrane region" description="Helical" evidence="8">
    <location>
        <begin position="192"/>
        <end position="217"/>
    </location>
</feature>
<keyword evidence="5 8" id="KW-1133">Transmembrane helix</keyword>
<dbReference type="Proteomes" id="UP000076268">
    <property type="component" value="Unassembled WGS sequence"/>
</dbReference>
<evidence type="ECO:0000259" key="9">
    <source>
        <dbReference type="Pfam" id="PF00324"/>
    </source>
</evidence>
<feature type="transmembrane region" description="Helical" evidence="8">
    <location>
        <begin position="326"/>
        <end position="344"/>
    </location>
</feature>
<feature type="transmembrane region" description="Helical" evidence="8">
    <location>
        <begin position="86"/>
        <end position="111"/>
    </location>
</feature>
<evidence type="ECO:0000256" key="5">
    <source>
        <dbReference type="ARBA" id="ARBA00022989"/>
    </source>
</evidence>
<feature type="transmembrane region" description="Helical" evidence="8">
    <location>
        <begin position="117"/>
        <end position="138"/>
    </location>
</feature>
<feature type="region of interest" description="Disordered" evidence="7">
    <location>
        <begin position="460"/>
        <end position="506"/>
    </location>
</feature>
<dbReference type="GO" id="GO:0016020">
    <property type="term" value="C:membrane"/>
    <property type="evidence" value="ECO:0007669"/>
    <property type="project" value="UniProtKB-SubCell"/>
</dbReference>
<dbReference type="AlphaFoldDB" id="A0A154BTT9"/>
<keyword evidence="4" id="KW-0029">Amino-acid transport</keyword>
<feature type="transmembrane region" description="Helical" evidence="8">
    <location>
        <begin position="390"/>
        <end position="412"/>
    </location>
</feature>
<dbReference type="GO" id="GO:0006865">
    <property type="term" value="P:amino acid transport"/>
    <property type="evidence" value="ECO:0007669"/>
    <property type="project" value="UniProtKB-KW"/>
</dbReference>
<feature type="compositionally biased region" description="Basic and acidic residues" evidence="7">
    <location>
        <begin position="472"/>
        <end position="486"/>
    </location>
</feature>
<protein>
    <submittedName>
        <fullName evidence="10">Amino acid permease</fullName>
    </submittedName>
</protein>
<feature type="transmembrane region" description="Helical" evidence="8">
    <location>
        <begin position="46"/>
        <end position="65"/>
    </location>
</feature>
<evidence type="ECO:0000256" key="6">
    <source>
        <dbReference type="ARBA" id="ARBA00023136"/>
    </source>
</evidence>
<dbReference type="OrthoDB" id="9780162at2"/>
<evidence type="ECO:0000313" key="11">
    <source>
        <dbReference type="Proteomes" id="UP000076268"/>
    </source>
</evidence>
<evidence type="ECO:0000256" key="4">
    <source>
        <dbReference type="ARBA" id="ARBA00022970"/>
    </source>
</evidence>
<keyword evidence="11" id="KW-1185">Reference proteome</keyword>
<accession>A0A154BTT9</accession>
<dbReference type="EMBL" id="LSGP01000013">
    <property type="protein sequence ID" value="KYZ77434.1"/>
    <property type="molecule type" value="Genomic_DNA"/>
</dbReference>
<evidence type="ECO:0000313" key="10">
    <source>
        <dbReference type="EMBL" id="KYZ77434.1"/>
    </source>
</evidence>
<dbReference type="RefSeq" id="WP_066239777.1">
    <property type="nucleotide sequence ID" value="NZ_LSGP01000013.1"/>
</dbReference>
<dbReference type="PIRSF" id="PIRSF006060">
    <property type="entry name" value="AA_transporter"/>
    <property type="match status" value="1"/>
</dbReference>
<dbReference type="Gene3D" id="1.20.1740.10">
    <property type="entry name" value="Amino acid/polyamine transporter I"/>
    <property type="match status" value="1"/>
</dbReference>